<dbReference type="CDD" id="cd00553">
    <property type="entry name" value="NAD_synthase"/>
    <property type="match status" value="1"/>
</dbReference>
<gene>
    <name evidence="10" type="ORF">T310_2297</name>
</gene>
<reference evidence="10 11" key="1">
    <citation type="submission" date="2015-04" db="EMBL/GenBank/DDBJ databases">
        <authorList>
            <person name="Heijne W.H."/>
            <person name="Fedorova N.D."/>
            <person name="Nierman W.C."/>
            <person name="Vollebregt A.W."/>
            <person name="Zhao Z."/>
            <person name="Wu L."/>
            <person name="Kumar M."/>
            <person name="Stam H."/>
            <person name="van den Berg M.A."/>
            <person name="Pel H.J."/>
        </authorList>
    </citation>
    <scope>NUCLEOTIDE SEQUENCE [LARGE SCALE GENOMIC DNA]</scope>
    <source>
        <strain evidence="10 11">CBS 393.64</strain>
    </source>
</reference>
<dbReference type="GeneID" id="25314648"/>
<dbReference type="Pfam" id="PF02540">
    <property type="entry name" value="NAD_synthase"/>
    <property type="match status" value="1"/>
</dbReference>
<comment type="similarity">
    <text evidence="2 8">In the C-terminal section; belongs to the NAD synthetase family.</text>
</comment>
<dbReference type="HAMAP" id="MF_02090">
    <property type="entry name" value="NadE_glutamine_dep"/>
    <property type="match status" value="1"/>
</dbReference>
<dbReference type="PROSITE" id="PS50263">
    <property type="entry name" value="CN_HYDROLASE"/>
    <property type="match status" value="1"/>
</dbReference>
<dbReference type="PANTHER" id="PTHR23090">
    <property type="entry name" value="NH 3 /GLUTAMINE-DEPENDENT NAD + SYNTHETASE"/>
    <property type="match status" value="1"/>
</dbReference>
<evidence type="ECO:0000256" key="2">
    <source>
        <dbReference type="ARBA" id="ARBA00007145"/>
    </source>
</evidence>
<dbReference type="EMBL" id="LASV01000090">
    <property type="protein sequence ID" value="KKA23664.1"/>
    <property type="molecule type" value="Genomic_DNA"/>
</dbReference>
<dbReference type="Pfam" id="PF00795">
    <property type="entry name" value="CN_hydrolase"/>
    <property type="match status" value="1"/>
</dbReference>
<dbReference type="FunFam" id="3.60.110.10:FF:000003">
    <property type="entry name" value="Glutamine-dependent NAD(+) synthetase"/>
    <property type="match status" value="1"/>
</dbReference>
<dbReference type="InterPro" id="IPR036526">
    <property type="entry name" value="C-N_Hydrolase_sf"/>
</dbReference>
<dbReference type="SUPFAM" id="SSF56317">
    <property type="entry name" value="Carbon-nitrogen hydrolase"/>
    <property type="match status" value="1"/>
</dbReference>
<dbReference type="GO" id="GO:0005524">
    <property type="term" value="F:ATP binding"/>
    <property type="evidence" value="ECO:0007669"/>
    <property type="project" value="UniProtKB-UniRule"/>
</dbReference>
<evidence type="ECO:0000256" key="6">
    <source>
        <dbReference type="ARBA" id="ARBA00023027"/>
    </source>
</evidence>
<dbReference type="OrthoDB" id="2020662at2759"/>
<dbReference type="STRING" id="1408163.A0A0F4YZL0"/>
<dbReference type="CDD" id="cd07570">
    <property type="entry name" value="GAT_Gln-NAD-synth"/>
    <property type="match status" value="1"/>
</dbReference>
<dbReference type="InterPro" id="IPR022310">
    <property type="entry name" value="NAD/GMP_synthase"/>
</dbReference>
<dbReference type="RefSeq" id="XP_013330276.1">
    <property type="nucleotide sequence ID" value="XM_013474822.1"/>
</dbReference>
<dbReference type="FunFam" id="3.40.50.620:FF:000036">
    <property type="entry name" value="Glutamine-dependent NAD(+) synthetase"/>
    <property type="match status" value="1"/>
</dbReference>
<evidence type="ECO:0000313" key="11">
    <source>
        <dbReference type="Proteomes" id="UP000053958"/>
    </source>
</evidence>
<organism evidence="10 11">
    <name type="scientific">Rasamsonia emersonii (strain ATCC 16479 / CBS 393.64 / IMI 116815)</name>
    <dbReference type="NCBI Taxonomy" id="1408163"/>
    <lineage>
        <taxon>Eukaryota</taxon>
        <taxon>Fungi</taxon>
        <taxon>Dikarya</taxon>
        <taxon>Ascomycota</taxon>
        <taxon>Pezizomycotina</taxon>
        <taxon>Eurotiomycetes</taxon>
        <taxon>Eurotiomycetidae</taxon>
        <taxon>Eurotiales</taxon>
        <taxon>Trichocomaceae</taxon>
        <taxon>Rasamsonia</taxon>
    </lineage>
</organism>
<evidence type="ECO:0000256" key="7">
    <source>
        <dbReference type="ARBA" id="ARBA00052340"/>
    </source>
</evidence>
<dbReference type="GO" id="GO:0005737">
    <property type="term" value="C:cytoplasm"/>
    <property type="evidence" value="ECO:0007669"/>
    <property type="project" value="InterPro"/>
</dbReference>
<dbReference type="AlphaFoldDB" id="A0A0F4YZL0"/>
<evidence type="ECO:0000256" key="5">
    <source>
        <dbReference type="ARBA" id="ARBA00022840"/>
    </source>
</evidence>
<dbReference type="GO" id="GO:0009435">
    <property type="term" value="P:NAD+ biosynthetic process"/>
    <property type="evidence" value="ECO:0007669"/>
    <property type="project" value="UniProtKB-UniRule"/>
</dbReference>
<evidence type="ECO:0000259" key="9">
    <source>
        <dbReference type="PROSITE" id="PS50263"/>
    </source>
</evidence>
<comment type="catalytic activity">
    <reaction evidence="7 8">
        <text>deamido-NAD(+) + L-glutamine + ATP + H2O = L-glutamate + AMP + diphosphate + NAD(+) + H(+)</text>
        <dbReference type="Rhea" id="RHEA:24384"/>
        <dbReference type="ChEBI" id="CHEBI:15377"/>
        <dbReference type="ChEBI" id="CHEBI:15378"/>
        <dbReference type="ChEBI" id="CHEBI:29985"/>
        <dbReference type="ChEBI" id="CHEBI:30616"/>
        <dbReference type="ChEBI" id="CHEBI:33019"/>
        <dbReference type="ChEBI" id="CHEBI:57540"/>
        <dbReference type="ChEBI" id="CHEBI:58359"/>
        <dbReference type="ChEBI" id="CHEBI:58437"/>
        <dbReference type="ChEBI" id="CHEBI:456215"/>
        <dbReference type="EC" id="6.3.5.1"/>
    </reaction>
</comment>
<evidence type="ECO:0000256" key="8">
    <source>
        <dbReference type="PIRNR" id="PIRNR006630"/>
    </source>
</evidence>
<dbReference type="Proteomes" id="UP000053958">
    <property type="component" value="Unassembled WGS sequence"/>
</dbReference>
<protein>
    <recommendedName>
        <fullName evidence="8">Glutamine-dependent NAD(+) synthetase</fullName>
        <ecNumber evidence="8">6.3.5.1</ecNumber>
    </recommendedName>
    <alternativeName>
        <fullName evidence="8">NAD(+) synthase [glutamine-hydrolyzing]</fullName>
    </alternativeName>
</protein>
<dbReference type="PANTHER" id="PTHR23090:SF9">
    <property type="entry name" value="GLUTAMINE-DEPENDENT NAD(+) SYNTHETASE"/>
    <property type="match status" value="1"/>
</dbReference>
<dbReference type="NCBIfam" id="TIGR00552">
    <property type="entry name" value="nadE"/>
    <property type="match status" value="1"/>
</dbReference>
<sequence length="720" mass="81485">MGHLVTVATCALKQWALDYEQNTARIIESIKLAKQKGARVRVGSELEVCGYECYDHFLEQMLERILKDESLYDILIDVGMPVQHRGVPAEARSAWSMLMVPPIGYNCRVICLNGKILLIRPKMWLANDSNYFEMRHFTPWMKPRQYEEYHLPRRIQKLQGATHVIFGDAVISTPDTCIGVESCEELFTPDAPHTHMALDGVEIFTNSSGSHFTLRKLGLRLELIQEATRKNGGVYIYANQQGCGGDRLYFDASAMILLNGEVVAQSKQFSLNDVEVEVATIDLEEVRAYRSAISRSLQAAKSDAKYHRIETSFELSSEAGDLDLRHGPSPPMQPKIYSPEEEIALCASCYLWDYLRRCGAAGYLVPLSGGIDSCATAVLVFSMCRLVVENIKAGNKQVIADVKRLAKYSEKLPETPQELCNQIFHTVYMGMSKQSSKETRQRARDLADAIGAYHVNLDIDHVYEAQRNLIVNSLGFEPKFKVEGGSVAENLTLQNIQARSRMVTAYEFAQILPTVRGRPGGGGLLVLGSANVGESLRGYLTKYDCSSADINPIGSIDKSDLKRLIAWAEKEFELPCLHDFLTAVPTAELEPITETYVQSDEADMGMTYDELTVFGRLRKVHKLGPYGMFQRLVHEWGRDREDGPALEPRQIADKVKRFFHYYSINRHKMTTLTPSLHCNDYSPDDNRFDMRPFLYPPSYQGWAFKKIDEEVEKMEQMRRN</sequence>
<keyword evidence="4 8" id="KW-0547">Nucleotide-binding</keyword>
<dbReference type="InterPro" id="IPR014445">
    <property type="entry name" value="Gln-dep_NAD_synthase"/>
</dbReference>
<dbReference type="InterPro" id="IPR014729">
    <property type="entry name" value="Rossmann-like_a/b/a_fold"/>
</dbReference>
<feature type="domain" description="CN hydrolase" evidence="9">
    <location>
        <begin position="5"/>
        <end position="283"/>
    </location>
</feature>
<evidence type="ECO:0000256" key="4">
    <source>
        <dbReference type="ARBA" id="ARBA00022741"/>
    </source>
</evidence>
<name>A0A0F4YZL0_RASE3</name>
<dbReference type="PIRSF" id="PIRSF006630">
    <property type="entry name" value="NADS_GAT"/>
    <property type="match status" value="1"/>
</dbReference>
<dbReference type="InterPro" id="IPR003010">
    <property type="entry name" value="C-N_Hydrolase"/>
</dbReference>
<accession>A0A0F4YZL0</accession>
<evidence type="ECO:0000256" key="3">
    <source>
        <dbReference type="ARBA" id="ARBA00022598"/>
    </source>
</evidence>
<dbReference type="InterPro" id="IPR003694">
    <property type="entry name" value="NAD_synthase"/>
</dbReference>
<comment type="caution">
    <text evidence="10">The sequence shown here is derived from an EMBL/GenBank/DDBJ whole genome shotgun (WGS) entry which is preliminary data.</text>
</comment>
<comment type="pathway">
    <text evidence="1 8">Cofactor biosynthesis; NAD(+) biosynthesis; NAD(+) from deamido-NAD(+) (L-Gln route): step 1/1.</text>
</comment>
<keyword evidence="5 8" id="KW-0067">ATP-binding</keyword>
<dbReference type="UniPathway" id="UPA00253">
    <property type="reaction ID" value="UER00334"/>
</dbReference>
<keyword evidence="3 8" id="KW-0436">Ligase</keyword>
<dbReference type="Gene3D" id="3.40.50.620">
    <property type="entry name" value="HUPs"/>
    <property type="match status" value="1"/>
</dbReference>
<dbReference type="GO" id="GO:0004359">
    <property type="term" value="F:glutaminase activity"/>
    <property type="evidence" value="ECO:0007669"/>
    <property type="project" value="InterPro"/>
</dbReference>
<keyword evidence="11" id="KW-1185">Reference proteome</keyword>
<dbReference type="EC" id="6.3.5.1" evidence="8"/>
<keyword evidence="6 8" id="KW-0520">NAD</keyword>
<dbReference type="Gene3D" id="3.60.110.10">
    <property type="entry name" value="Carbon-nitrogen hydrolase"/>
    <property type="match status" value="1"/>
</dbReference>
<evidence type="ECO:0000256" key="1">
    <source>
        <dbReference type="ARBA" id="ARBA00005188"/>
    </source>
</evidence>
<proteinExistence type="inferred from homology"/>
<dbReference type="GO" id="GO:0003952">
    <property type="term" value="F:NAD+ synthase (glutamine-hydrolyzing) activity"/>
    <property type="evidence" value="ECO:0007669"/>
    <property type="project" value="UniProtKB-UniRule"/>
</dbReference>
<dbReference type="SUPFAM" id="SSF52402">
    <property type="entry name" value="Adenine nucleotide alpha hydrolases-like"/>
    <property type="match status" value="1"/>
</dbReference>
<evidence type="ECO:0000313" key="10">
    <source>
        <dbReference type="EMBL" id="KKA23664.1"/>
    </source>
</evidence>